<dbReference type="EMBL" id="PDUG01000005">
    <property type="protein sequence ID" value="PIC29132.1"/>
    <property type="molecule type" value="Genomic_DNA"/>
</dbReference>
<dbReference type="Proteomes" id="UP000230233">
    <property type="component" value="Chromosome V"/>
</dbReference>
<keyword evidence="2" id="KW-1185">Reference proteome</keyword>
<protein>
    <submittedName>
        <fullName evidence="1">Uncharacterized protein</fullName>
    </submittedName>
</protein>
<reference evidence="2" key="1">
    <citation type="submission" date="2017-10" db="EMBL/GenBank/DDBJ databases">
        <title>Rapid genome shrinkage in a self-fertile nematode reveals novel sperm competition proteins.</title>
        <authorList>
            <person name="Yin D."/>
            <person name="Schwarz E.M."/>
            <person name="Thomas C.G."/>
            <person name="Felde R.L."/>
            <person name="Korf I.F."/>
            <person name="Cutter A.D."/>
            <person name="Schartner C.M."/>
            <person name="Ralston E.J."/>
            <person name="Meyer B.J."/>
            <person name="Haag E.S."/>
        </authorList>
    </citation>
    <scope>NUCLEOTIDE SEQUENCE [LARGE SCALE GENOMIC DNA]</scope>
    <source>
        <strain evidence="2">JU1422</strain>
    </source>
</reference>
<accession>A0A2G5TPG9</accession>
<evidence type="ECO:0000313" key="2">
    <source>
        <dbReference type="Proteomes" id="UP000230233"/>
    </source>
</evidence>
<comment type="caution">
    <text evidence="1">The sequence shown here is derived from an EMBL/GenBank/DDBJ whole genome shotgun (WGS) entry which is preliminary data.</text>
</comment>
<sequence length="103" mass="12288">MNYLKVLVKKKAVLDYFLMEFEYYNNQAEEFDRNVEPIAEEFLGEFKNILESRKSPIKIEDFRMISLYSNPTRASDSNSSICRFKSSTKNRYQGQERRSNGFF</sequence>
<dbReference type="OrthoDB" id="5875341at2759"/>
<name>A0A2G5TPG9_9PELO</name>
<gene>
    <name evidence="1" type="primary">Cnig_chr_V.g20822</name>
    <name evidence="1" type="ORF">B9Z55_020822</name>
</gene>
<evidence type="ECO:0000313" key="1">
    <source>
        <dbReference type="EMBL" id="PIC29132.1"/>
    </source>
</evidence>
<organism evidence="1 2">
    <name type="scientific">Caenorhabditis nigoni</name>
    <dbReference type="NCBI Taxonomy" id="1611254"/>
    <lineage>
        <taxon>Eukaryota</taxon>
        <taxon>Metazoa</taxon>
        <taxon>Ecdysozoa</taxon>
        <taxon>Nematoda</taxon>
        <taxon>Chromadorea</taxon>
        <taxon>Rhabditida</taxon>
        <taxon>Rhabditina</taxon>
        <taxon>Rhabditomorpha</taxon>
        <taxon>Rhabditoidea</taxon>
        <taxon>Rhabditidae</taxon>
        <taxon>Peloderinae</taxon>
        <taxon>Caenorhabditis</taxon>
    </lineage>
</organism>
<proteinExistence type="predicted"/>
<dbReference type="AlphaFoldDB" id="A0A2G5TPG9"/>